<gene>
    <name evidence="1" type="ORF">PCON_06492</name>
</gene>
<evidence type="ECO:0000313" key="2">
    <source>
        <dbReference type="Proteomes" id="UP000018144"/>
    </source>
</evidence>
<keyword evidence="2" id="KW-1185">Reference proteome</keyword>
<protein>
    <submittedName>
        <fullName evidence="1">Uncharacterized protein</fullName>
    </submittedName>
</protein>
<sequence>MKSVTEYTCEDIYVQSTLHKKKYVNGLPNGSRSILSVVLDLPKELPVSSNIGSGSLATVNFAHVDDGIS</sequence>
<dbReference type="Proteomes" id="UP000018144">
    <property type="component" value="Unassembled WGS sequence"/>
</dbReference>
<reference evidence="1 2" key="1">
    <citation type="journal article" date="2013" name="PLoS Genet.">
        <title>The genome and development-dependent transcriptomes of Pyronema confluens: a window into fungal evolution.</title>
        <authorList>
            <person name="Traeger S."/>
            <person name="Altegoer F."/>
            <person name="Freitag M."/>
            <person name="Gabaldon T."/>
            <person name="Kempken F."/>
            <person name="Kumar A."/>
            <person name="Marcet-Houben M."/>
            <person name="Poggeler S."/>
            <person name="Stajich J.E."/>
            <person name="Nowrousian M."/>
        </authorList>
    </citation>
    <scope>NUCLEOTIDE SEQUENCE [LARGE SCALE GENOMIC DNA]</scope>
    <source>
        <strain evidence="2">CBS 100304</strain>
        <tissue evidence="1">Vegetative mycelium</tissue>
    </source>
</reference>
<name>U4KYZ3_PYROM</name>
<evidence type="ECO:0000313" key="1">
    <source>
        <dbReference type="EMBL" id="CCX06905.1"/>
    </source>
</evidence>
<dbReference type="EMBL" id="HF935323">
    <property type="protein sequence ID" value="CCX06905.1"/>
    <property type="molecule type" value="Genomic_DNA"/>
</dbReference>
<dbReference type="AlphaFoldDB" id="U4KYZ3"/>
<organism evidence="1 2">
    <name type="scientific">Pyronema omphalodes (strain CBS 100304)</name>
    <name type="common">Pyronema confluens</name>
    <dbReference type="NCBI Taxonomy" id="1076935"/>
    <lineage>
        <taxon>Eukaryota</taxon>
        <taxon>Fungi</taxon>
        <taxon>Dikarya</taxon>
        <taxon>Ascomycota</taxon>
        <taxon>Pezizomycotina</taxon>
        <taxon>Pezizomycetes</taxon>
        <taxon>Pezizales</taxon>
        <taxon>Pyronemataceae</taxon>
        <taxon>Pyronema</taxon>
    </lineage>
</organism>
<accession>U4KYZ3</accession>
<proteinExistence type="predicted"/>